<organism evidence="3 4">
    <name type="scientific">Microseira wollei NIES-4236</name>
    <dbReference type="NCBI Taxonomy" id="2530354"/>
    <lineage>
        <taxon>Bacteria</taxon>
        <taxon>Bacillati</taxon>
        <taxon>Cyanobacteriota</taxon>
        <taxon>Cyanophyceae</taxon>
        <taxon>Oscillatoriophycideae</taxon>
        <taxon>Aerosakkonematales</taxon>
        <taxon>Aerosakkonemataceae</taxon>
        <taxon>Microseira</taxon>
    </lineage>
</organism>
<keyword evidence="1" id="KW-1133">Transmembrane helix</keyword>
<dbReference type="Gene3D" id="3.40.50.720">
    <property type="entry name" value="NAD(P)-binding Rossmann-like Domain"/>
    <property type="match status" value="1"/>
</dbReference>
<reference evidence="3" key="1">
    <citation type="submission" date="2019-10" db="EMBL/GenBank/DDBJ databases">
        <title>Draft genome sequece of Microseira wollei NIES-4236.</title>
        <authorList>
            <person name="Yamaguchi H."/>
            <person name="Suzuki S."/>
            <person name="Kawachi M."/>
        </authorList>
    </citation>
    <scope>NUCLEOTIDE SEQUENCE</scope>
    <source>
        <strain evidence="3">NIES-4236</strain>
    </source>
</reference>
<keyword evidence="1" id="KW-0472">Membrane</keyword>
<evidence type="ECO:0000259" key="2">
    <source>
        <dbReference type="Pfam" id="PF00899"/>
    </source>
</evidence>
<dbReference type="InterPro" id="IPR000594">
    <property type="entry name" value="ThiF_NAD_FAD-bd"/>
</dbReference>
<feature type="transmembrane region" description="Helical" evidence="1">
    <location>
        <begin position="28"/>
        <end position="45"/>
    </location>
</feature>
<keyword evidence="1" id="KW-0812">Transmembrane</keyword>
<dbReference type="InterPro" id="IPR045886">
    <property type="entry name" value="ThiF/MoeB/HesA"/>
</dbReference>
<evidence type="ECO:0000313" key="3">
    <source>
        <dbReference type="EMBL" id="GET42328.1"/>
    </source>
</evidence>
<keyword evidence="4" id="KW-1185">Reference proteome</keyword>
<dbReference type="InterPro" id="IPR035985">
    <property type="entry name" value="Ubiquitin-activating_enz"/>
</dbReference>
<dbReference type="EMBL" id="BLAY01000159">
    <property type="protein sequence ID" value="GET42328.1"/>
    <property type="molecule type" value="Genomic_DNA"/>
</dbReference>
<protein>
    <submittedName>
        <fullName evidence="3">Rhodanese-like protein</fullName>
    </submittedName>
</protein>
<dbReference type="GO" id="GO:0008641">
    <property type="term" value="F:ubiquitin-like modifier activating enzyme activity"/>
    <property type="evidence" value="ECO:0007669"/>
    <property type="project" value="InterPro"/>
</dbReference>
<dbReference type="PANTHER" id="PTHR43267">
    <property type="entry name" value="TRNA THREONYLCARBAMOYLADENOSINE DEHYDRATASE"/>
    <property type="match status" value="1"/>
</dbReference>
<feature type="domain" description="THIF-type NAD/FAD binding fold" evidence="2">
    <location>
        <begin position="10"/>
        <end position="267"/>
    </location>
</feature>
<accession>A0AAV3XL64</accession>
<dbReference type="Proteomes" id="UP001050975">
    <property type="component" value="Unassembled WGS sequence"/>
</dbReference>
<evidence type="ECO:0000313" key="4">
    <source>
        <dbReference type="Proteomes" id="UP001050975"/>
    </source>
</evidence>
<dbReference type="GO" id="GO:0061504">
    <property type="term" value="P:cyclic threonylcarbamoyladenosine biosynthetic process"/>
    <property type="evidence" value="ECO:0007669"/>
    <property type="project" value="TreeGrafter"/>
</dbReference>
<dbReference type="AlphaFoldDB" id="A0AAV3XL64"/>
<comment type="caution">
    <text evidence="3">The sequence shown here is derived from an EMBL/GenBank/DDBJ whole genome shotgun (WGS) entry which is preliminary data.</text>
</comment>
<sequence length="301" mass="33518">MIEYMEAMERQFGMWGCKGQEKLRNAKVAVGGIGGIGAISALMLAKSGIGYIRICDRDAYGVENIVEQAFATYDTAGVAKVTAASREMKRHNQFAEINGFTGDLSDEAVAMDLVEGIDVLVAGVDNAAARLMLGKVCAKKNIPMVVAANIGWSILHTVYFPGEYHYGTIWRDVEGLTWNDGFPDINHPATREAMQKEWNIWVAALSSYEPDFLQKFLVENPSYYWYSSPPAYFGASMGVLDALKILVGKGEVYAFPNIFYFDMKLGKLMSWSDMAQRRAAIREVWDKGIDEVIRVAKNWSL</sequence>
<evidence type="ECO:0000256" key="1">
    <source>
        <dbReference type="SAM" id="Phobius"/>
    </source>
</evidence>
<dbReference type="RefSeq" id="WP_226589670.1">
    <property type="nucleotide sequence ID" value="NZ_BLAY01000159.1"/>
</dbReference>
<dbReference type="PANTHER" id="PTHR43267:SF1">
    <property type="entry name" value="TRNA THREONYLCARBAMOYLADENOSINE DEHYDRATASE"/>
    <property type="match status" value="1"/>
</dbReference>
<proteinExistence type="predicted"/>
<gene>
    <name evidence="3" type="ORF">MiSe_71440</name>
</gene>
<dbReference type="GO" id="GO:0061503">
    <property type="term" value="F:tRNA threonylcarbamoyladenosine dehydratase"/>
    <property type="evidence" value="ECO:0007669"/>
    <property type="project" value="TreeGrafter"/>
</dbReference>
<name>A0AAV3XL64_9CYAN</name>
<dbReference type="SUPFAM" id="SSF69572">
    <property type="entry name" value="Activating enzymes of the ubiquitin-like proteins"/>
    <property type="match status" value="1"/>
</dbReference>
<dbReference type="Pfam" id="PF00899">
    <property type="entry name" value="ThiF"/>
    <property type="match status" value="1"/>
</dbReference>